<evidence type="ECO:0000256" key="1">
    <source>
        <dbReference type="SAM" id="MobiDB-lite"/>
    </source>
</evidence>
<feature type="compositionally biased region" description="Basic and acidic residues" evidence="1">
    <location>
        <begin position="64"/>
        <end position="74"/>
    </location>
</feature>
<dbReference type="PROSITE" id="PS51190">
    <property type="entry name" value="FATC"/>
    <property type="match status" value="1"/>
</dbReference>
<dbReference type="InterPro" id="IPR000403">
    <property type="entry name" value="PI3/4_kinase_cat_dom"/>
</dbReference>
<dbReference type="SUPFAM" id="SSF56112">
    <property type="entry name" value="Protein kinase-like (PK-like)"/>
    <property type="match status" value="1"/>
</dbReference>
<name>A0ABD6EG02_9BILA</name>
<dbReference type="Pfam" id="PF02260">
    <property type="entry name" value="FATC"/>
    <property type="match status" value="1"/>
</dbReference>
<dbReference type="PROSITE" id="PS50290">
    <property type="entry name" value="PI3_4_KINASE_3"/>
    <property type="match status" value="1"/>
</dbReference>
<evidence type="ECO:0000259" key="2">
    <source>
        <dbReference type="PROSITE" id="PS50290"/>
    </source>
</evidence>
<accession>A0ABD6EG02</accession>
<dbReference type="EMBL" id="JBGFUD010002887">
    <property type="protein sequence ID" value="MFH4978121.1"/>
    <property type="molecule type" value="Genomic_DNA"/>
</dbReference>
<dbReference type="Gene3D" id="1.10.1070.11">
    <property type="entry name" value="Phosphatidylinositol 3-/4-kinase, catalytic domain"/>
    <property type="match status" value="1"/>
</dbReference>
<organism evidence="4 5">
    <name type="scientific">Gnathostoma spinigerum</name>
    <dbReference type="NCBI Taxonomy" id="75299"/>
    <lineage>
        <taxon>Eukaryota</taxon>
        <taxon>Metazoa</taxon>
        <taxon>Ecdysozoa</taxon>
        <taxon>Nematoda</taxon>
        <taxon>Chromadorea</taxon>
        <taxon>Rhabditida</taxon>
        <taxon>Spirurina</taxon>
        <taxon>Gnathostomatomorpha</taxon>
        <taxon>Gnathostomatoidea</taxon>
        <taxon>Gnathostomatidae</taxon>
        <taxon>Gnathostoma</taxon>
    </lineage>
</organism>
<dbReference type="SMART" id="SM01343">
    <property type="entry name" value="FATC"/>
    <property type="match status" value="1"/>
</dbReference>
<feature type="region of interest" description="Disordered" evidence="1">
    <location>
        <begin position="51"/>
        <end position="74"/>
    </location>
</feature>
<evidence type="ECO:0008006" key="6">
    <source>
        <dbReference type="Google" id="ProtNLM"/>
    </source>
</evidence>
<feature type="domain" description="FATC" evidence="3">
    <location>
        <begin position="94"/>
        <end position="126"/>
    </location>
</feature>
<feature type="domain" description="PI3K/PI4K catalytic" evidence="2">
    <location>
        <begin position="1"/>
        <end position="84"/>
    </location>
</feature>
<evidence type="ECO:0000259" key="3">
    <source>
        <dbReference type="PROSITE" id="PS51190"/>
    </source>
</evidence>
<dbReference type="PANTHER" id="PTHR11139:SF9">
    <property type="entry name" value="SERINE_THREONINE-PROTEIN KINASE MTOR"/>
    <property type="match status" value="1"/>
</dbReference>
<dbReference type="Pfam" id="PF00454">
    <property type="entry name" value="PI3_PI4_kinase"/>
    <property type="match status" value="1"/>
</dbReference>
<dbReference type="PANTHER" id="PTHR11139">
    <property type="entry name" value="ATAXIA TELANGIECTASIA MUTATED ATM -RELATED"/>
    <property type="match status" value="1"/>
</dbReference>
<comment type="caution">
    <text evidence="4">The sequence shown here is derived from an EMBL/GenBank/DDBJ whole genome shotgun (WGS) entry which is preliminary data.</text>
</comment>
<keyword evidence="5" id="KW-1185">Reference proteome</keyword>
<dbReference type="InterPro" id="IPR050517">
    <property type="entry name" value="DDR_Repair_Kinase"/>
</dbReference>
<proteinExistence type="predicted"/>
<gene>
    <name evidence="4" type="ORF">AB6A40_004830</name>
</gene>
<evidence type="ECO:0000313" key="4">
    <source>
        <dbReference type="EMBL" id="MFH4978121.1"/>
    </source>
</evidence>
<dbReference type="AlphaFoldDB" id="A0ABD6EG02"/>
<reference evidence="4 5" key="1">
    <citation type="submission" date="2024-08" db="EMBL/GenBank/DDBJ databases">
        <title>Gnathostoma spinigerum genome.</title>
        <authorList>
            <person name="Gonzalez-Bertolin B."/>
            <person name="Monzon S."/>
            <person name="Zaballos A."/>
            <person name="Jimenez P."/>
            <person name="Dekumyoy P."/>
            <person name="Varona S."/>
            <person name="Cuesta I."/>
            <person name="Sumanam S."/>
            <person name="Adisakwattana P."/>
            <person name="Gasser R.B."/>
            <person name="Hernandez-Gonzalez A."/>
            <person name="Young N.D."/>
            <person name="Perteguer M.J."/>
        </authorList>
    </citation>
    <scope>NUCLEOTIDE SEQUENCE [LARGE SCALE GENOMIC DNA]</scope>
    <source>
        <strain evidence="4">AL3</strain>
        <tissue evidence="4">Liver</tissue>
    </source>
</reference>
<dbReference type="Proteomes" id="UP001608902">
    <property type="component" value="Unassembled WGS sequence"/>
</dbReference>
<dbReference type="InterPro" id="IPR003152">
    <property type="entry name" value="FATC_dom"/>
</dbReference>
<evidence type="ECO:0000313" key="5">
    <source>
        <dbReference type="Proteomes" id="UP001608902"/>
    </source>
</evidence>
<dbReference type="InterPro" id="IPR036940">
    <property type="entry name" value="PI3/4_kinase_cat_sf"/>
</dbReference>
<protein>
    <recommendedName>
        <fullName evidence="6">Non-specific serine/threonine protein kinase</fullName>
    </recommendedName>
</protein>
<sequence>MEVTGIEGNYRMTCERVLQMLRSNKESLLAVLEAFVYDPLINWRLTEGARDVSVTSKRAPPESQQKDGQTDTKAEVSLKRIRHKLSGRDFQPNVEYSVPEQVSRLIDQATLPENLCQCYIGWCPFW</sequence>
<dbReference type="InterPro" id="IPR011009">
    <property type="entry name" value="Kinase-like_dom_sf"/>
</dbReference>